<organism evidence="2 3">
    <name type="scientific">Gluconobacter vitians</name>
    <dbReference type="NCBI Taxonomy" id="2728102"/>
    <lineage>
        <taxon>Bacteria</taxon>
        <taxon>Pseudomonadati</taxon>
        <taxon>Pseudomonadota</taxon>
        <taxon>Alphaproteobacteria</taxon>
        <taxon>Acetobacterales</taxon>
        <taxon>Acetobacteraceae</taxon>
        <taxon>Gluconobacter</taxon>
    </lineage>
</organism>
<dbReference type="Proteomes" id="UP000623107">
    <property type="component" value="Unassembled WGS sequence"/>
</dbReference>
<dbReference type="RefSeq" id="WP_194260804.1">
    <property type="nucleotide sequence ID" value="NZ_JABCQG010000029.1"/>
</dbReference>
<protein>
    <submittedName>
        <fullName evidence="2">Glycosyltransferase family 61 protein</fullName>
    </submittedName>
</protein>
<sequence length="487" mass="56901">MFKKALANDISKRIFSEPPALYSYHNVLFIPQSPIGIDKKSGLYDSHGNLINQAAIFSGEENNLHIHVQEYKTRLSFHDEYPEFESFFWGGYFSDHYGHFLIETLPRLMRYSFIKYEKNIKIIFLSKNSKETLIKIKWVKYFLDLLEIDFDDIFIPLFPIKIKKIEFCSDYISEQNYANKNTNRIFSHFFKKENKSANENKFAYISRKNLMSGTHKIQNEEKLENILSRFGVSIFYSEELSVPEQINIIKNYKCAGFLGSFFHNCLFSSNKVEFLCISYGEKINMNYSLIDFISNASGDYYVQKLNVLGNEPGFYEVCSIDNIEDVSNFIMLWFNSRIDRNPSYFLKENIYRKPSIDKSSVLKIKDIWNRSAKISPHTCKVIFIEENTPNDILVDVVVVSTFDGKNYLMANSSYCPPIKIGGNCVIKNNILVFIEKNEEFFNIKINEEGFLTSIPKNGYSVSDLRPSHPDEWEKFFLTPYTKDILID</sequence>
<proteinExistence type="predicted"/>
<evidence type="ECO:0000313" key="3">
    <source>
        <dbReference type="Proteomes" id="UP000623107"/>
    </source>
</evidence>
<dbReference type="Pfam" id="PF04577">
    <property type="entry name" value="Glyco_transf_61"/>
    <property type="match status" value="1"/>
</dbReference>
<evidence type="ECO:0000259" key="1">
    <source>
        <dbReference type="Pfam" id="PF04577"/>
    </source>
</evidence>
<dbReference type="EMBL" id="JABCQG010000029">
    <property type="protein sequence ID" value="MBF0860292.1"/>
    <property type="molecule type" value="Genomic_DNA"/>
</dbReference>
<gene>
    <name evidence="2" type="ORF">HKD24_13940</name>
</gene>
<accession>A0ABR9Y8X0</accession>
<evidence type="ECO:0000313" key="2">
    <source>
        <dbReference type="EMBL" id="MBF0860292.1"/>
    </source>
</evidence>
<name>A0ABR9Y8X0_9PROT</name>
<keyword evidence="3" id="KW-1185">Reference proteome</keyword>
<reference evidence="2" key="1">
    <citation type="submission" date="2020-04" db="EMBL/GenBank/DDBJ databases">
        <authorList>
            <person name="Sombolestani A."/>
        </authorList>
    </citation>
    <scope>NUCLEOTIDE SEQUENCE</scope>
    <source>
        <strain evidence="2">LMG 31484</strain>
    </source>
</reference>
<comment type="caution">
    <text evidence="2">The sequence shown here is derived from an EMBL/GenBank/DDBJ whole genome shotgun (WGS) entry which is preliminary data.</text>
</comment>
<dbReference type="InterPro" id="IPR049625">
    <property type="entry name" value="Glyco_transf_61_cat"/>
</dbReference>
<feature type="domain" description="Glycosyltransferase 61 catalytic" evidence="1">
    <location>
        <begin position="97"/>
        <end position="271"/>
    </location>
</feature>
<reference evidence="2" key="2">
    <citation type="submission" date="2020-11" db="EMBL/GenBank/DDBJ databases">
        <title>Description of novel Gluconobacter species.</title>
        <authorList>
            <person name="Cleenwerck I."/>
            <person name="Cnockaert M."/>
            <person name="Borremans W."/>
            <person name="Wieme A.D."/>
            <person name="De Vuyst L."/>
            <person name="Vandamme P."/>
        </authorList>
    </citation>
    <scope>NUCLEOTIDE SEQUENCE</scope>
    <source>
        <strain evidence="2">LMG 31484</strain>
    </source>
</reference>